<protein>
    <submittedName>
        <fullName evidence="1">Uncharacterized protein</fullName>
    </submittedName>
</protein>
<comment type="caution">
    <text evidence="1">The sequence shown here is derived from an EMBL/GenBank/DDBJ whole genome shotgun (WGS) entry which is preliminary data.</text>
</comment>
<dbReference type="Proteomes" id="UP001227268">
    <property type="component" value="Unassembled WGS sequence"/>
</dbReference>
<proteinExistence type="predicted"/>
<gene>
    <name evidence="1" type="ORF">QFC21_005130</name>
</gene>
<organism evidence="1 2">
    <name type="scientific">Naganishia friedmannii</name>
    <dbReference type="NCBI Taxonomy" id="89922"/>
    <lineage>
        <taxon>Eukaryota</taxon>
        <taxon>Fungi</taxon>
        <taxon>Dikarya</taxon>
        <taxon>Basidiomycota</taxon>
        <taxon>Agaricomycotina</taxon>
        <taxon>Tremellomycetes</taxon>
        <taxon>Filobasidiales</taxon>
        <taxon>Filobasidiaceae</taxon>
        <taxon>Naganishia</taxon>
    </lineage>
</organism>
<keyword evidence="2" id="KW-1185">Reference proteome</keyword>
<dbReference type="EMBL" id="JASBWT010000018">
    <property type="protein sequence ID" value="KAJ9096857.1"/>
    <property type="molecule type" value="Genomic_DNA"/>
</dbReference>
<reference evidence="1" key="1">
    <citation type="submission" date="2023-04" db="EMBL/GenBank/DDBJ databases">
        <title>Draft Genome sequencing of Naganishia species isolated from polar environments using Oxford Nanopore Technology.</title>
        <authorList>
            <person name="Leo P."/>
            <person name="Venkateswaran K."/>
        </authorList>
    </citation>
    <scope>NUCLEOTIDE SEQUENCE</scope>
    <source>
        <strain evidence="1">MNA-CCFEE 5423</strain>
    </source>
</reference>
<evidence type="ECO:0000313" key="1">
    <source>
        <dbReference type="EMBL" id="KAJ9096857.1"/>
    </source>
</evidence>
<accession>A0ACC2VE57</accession>
<evidence type="ECO:0000313" key="2">
    <source>
        <dbReference type="Proteomes" id="UP001227268"/>
    </source>
</evidence>
<name>A0ACC2VE57_9TREE</name>
<sequence>MQRSGATPVPEPSIAKHAAPFDPHRRITLAPGRPQDSKSFNGLLSDPEQSRSSSHESPSTATGTLLHVPARQKLLVQSVLGPICWALPSVASQVSSPPVQKPLTHVTPPGHSNEPEQAAPGATGVTSSVRVVESELPHKLLAGSNLRREDNIFKYQEQAWKRENVPPSHVSETPVEDPSVAVQDVPTSVQIPFEHESRRRLQS</sequence>